<comment type="caution">
    <text evidence="6">The sequence shown here is derived from an EMBL/GenBank/DDBJ whole genome shotgun (WGS) entry which is preliminary data.</text>
</comment>
<dbReference type="Pfam" id="PF07429">
    <property type="entry name" value="Glyco_transf_56"/>
    <property type="match status" value="1"/>
</dbReference>
<keyword evidence="2" id="KW-0997">Cell inner membrane</keyword>
<proteinExistence type="predicted"/>
<organism evidence="6 7">
    <name type="scientific">Chryseolinea lacunae</name>
    <dbReference type="NCBI Taxonomy" id="2801331"/>
    <lineage>
        <taxon>Bacteria</taxon>
        <taxon>Pseudomonadati</taxon>
        <taxon>Bacteroidota</taxon>
        <taxon>Cytophagia</taxon>
        <taxon>Cytophagales</taxon>
        <taxon>Fulvivirgaceae</taxon>
        <taxon>Chryseolinea</taxon>
    </lineage>
</organism>
<name>A0ABS1KQ33_9BACT</name>
<dbReference type="InterPro" id="IPR009993">
    <property type="entry name" value="WecF"/>
</dbReference>
<reference evidence="6 7" key="1">
    <citation type="submission" date="2021-01" db="EMBL/GenBank/DDBJ databases">
        <title>Chryseolinea sp. Jin1 Genome sequencing and assembly.</title>
        <authorList>
            <person name="Kim I."/>
        </authorList>
    </citation>
    <scope>NUCLEOTIDE SEQUENCE [LARGE SCALE GENOMIC DNA]</scope>
    <source>
        <strain evidence="6 7">Jin1</strain>
    </source>
</reference>
<keyword evidence="7" id="KW-1185">Reference proteome</keyword>
<gene>
    <name evidence="6" type="ORF">JI741_08950</name>
</gene>
<dbReference type="EMBL" id="JAERRB010000002">
    <property type="protein sequence ID" value="MBL0741347.1"/>
    <property type="molecule type" value="Genomic_DNA"/>
</dbReference>
<dbReference type="RefSeq" id="WP_202008697.1">
    <property type="nucleotide sequence ID" value="NZ_JAERRB010000002.1"/>
</dbReference>
<protein>
    <submittedName>
        <fullName evidence="6">TDP-N-acetylfucosamine:lipid II N-acetylfucosaminyltransferase</fullName>
        <ecNumber evidence="6">2.4.1.325</ecNumber>
    </submittedName>
</protein>
<sequence>MNLHIVPDSSFINAFYDNLNELGLLPNNRFVVRTNAAKLSVIRHDLPFAKLNSTKFAALVGDTLQYDQVFIHYFTPLLYRWVAQHNFKALHWMIWGGDVYNLRSLERFCFLPLTYQRYVKRNTSLMNLLYELKIAVTQTPYRRKALSKVTNILTWMEHEYQFAQHHLPVNAAHRFFFYENNQAYHKIDSLVSASTQRRETPTLIVGNSGSPANNHLDLVHYLETQGIKANLQIPVSYGDKTYIKFLRDNLRYSLGSVEFVDRYMKFEEYVSFLSEADGLVMNTIRPQGYGNILMMMYMNKPVFFNTENISLPDLTKLNIKWHPLQAIPENAGGETLNRTQVQQAFSHDRLLEVYRGLFSNSQ</sequence>
<evidence type="ECO:0000313" key="6">
    <source>
        <dbReference type="EMBL" id="MBL0741347.1"/>
    </source>
</evidence>
<keyword evidence="3 6" id="KW-0328">Glycosyltransferase</keyword>
<evidence type="ECO:0000256" key="5">
    <source>
        <dbReference type="ARBA" id="ARBA00023136"/>
    </source>
</evidence>
<evidence type="ECO:0000256" key="1">
    <source>
        <dbReference type="ARBA" id="ARBA00022475"/>
    </source>
</evidence>
<dbReference type="GO" id="GO:0102031">
    <property type="term" value="F:4-acetamido-4,6-dideoxy-D-galactose transferase activity"/>
    <property type="evidence" value="ECO:0007669"/>
    <property type="project" value="UniProtKB-EC"/>
</dbReference>
<dbReference type="EC" id="2.4.1.325" evidence="6"/>
<accession>A0ABS1KQ33</accession>
<evidence type="ECO:0000256" key="2">
    <source>
        <dbReference type="ARBA" id="ARBA00022519"/>
    </source>
</evidence>
<evidence type="ECO:0000313" key="7">
    <source>
        <dbReference type="Proteomes" id="UP000613030"/>
    </source>
</evidence>
<evidence type="ECO:0000256" key="4">
    <source>
        <dbReference type="ARBA" id="ARBA00022679"/>
    </source>
</evidence>
<keyword evidence="5" id="KW-0472">Membrane</keyword>
<keyword evidence="1" id="KW-1003">Cell membrane</keyword>
<keyword evidence="4 6" id="KW-0808">Transferase</keyword>
<dbReference type="Proteomes" id="UP000613030">
    <property type="component" value="Unassembled WGS sequence"/>
</dbReference>
<evidence type="ECO:0000256" key="3">
    <source>
        <dbReference type="ARBA" id="ARBA00022676"/>
    </source>
</evidence>